<keyword evidence="1" id="KW-0472">Membrane</keyword>
<reference evidence="3" key="1">
    <citation type="submission" date="2025-08" db="UniProtKB">
        <authorList>
            <consortium name="RefSeq"/>
        </authorList>
    </citation>
    <scope>IDENTIFICATION</scope>
</reference>
<feature type="transmembrane region" description="Helical" evidence="1">
    <location>
        <begin position="80"/>
        <end position="104"/>
    </location>
</feature>
<organism evidence="2 3">
    <name type="scientific">Aplysia californica</name>
    <name type="common">California sea hare</name>
    <dbReference type="NCBI Taxonomy" id="6500"/>
    <lineage>
        <taxon>Eukaryota</taxon>
        <taxon>Metazoa</taxon>
        <taxon>Spiralia</taxon>
        <taxon>Lophotrochozoa</taxon>
        <taxon>Mollusca</taxon>
        <taxon>Gastropoda</taxon>
        <taxon>Heterobranchia</taxon>
        <taxon>Euthyneura</taxon>
        <taxon>Tectipleura</taxon>
        <taxon>Aplysiida</taxon>
        <taxon>Aplysioidea</taxon>
        <taxon>Aplysiidae</taxon>
        <taxon>Aplysia</taxon>
    </lineage>
</organism>
<feature type="transmembrane region" description="Helical" evidence="1">
    <location>
        <begin position="116"/>
        <end position="143"/>
    </location>
</feature>
<proteinExistence type="predicted"/>
<sequence length="258" mass="29296">MGARVWTHPTHGVTAVIGTMLNLLSLMICVADILIVPWFTDNRDDAGNLQHIFLDKDVSCKNNTCFYDKGGAKKDTWHVAATWILVVGIVINLVSFAIQALIFWPLVMCRQVFNCLLTFCLIIDFVGAYCKFVGAFVFTHHIVAINYNYSWNRKLPLLQLDSLPLGLFFISFLLEILSALCMIITTDKGPLGGPSHRERLSYEREDEQRLVEEKREIRARRKSTYAPDTSESRSKHLAVIRESKVFGKLGNVEDKNKT</sequence>
<dbReference type="RefSeq" id="XP_035824962.1">
    <property type="nucleotide sequence ID" value="XM_035969069.1"/>
</dbReference>
<evidence type="ECO:0000313" key="2">
    <source>
        <dbReference type="Proteomes" id="UP000694888"/>
    </source>
</evidence>
<keyword evidence="1" id="KW-0812">Transmembrane</keyword>
<dbReference type="GeneID" id="118477493"/>
<gene>
    <name evidence="3" type="primary">LOC118477493</name>
</gene>
<feature type="transmembrane region" description="Helical" evidence="1">
    <location>
        <begin position="12"/>
        <end position="39"/>
    </location>
</feature>
<keyword evidence="2" id="KW-1185">Reference proteome</keyword>
<dbReference type="Proteomes" id="UP000694888">
    <property type="component" value="Unplaced"/>
</dbReference>
<keyword evidence="1" id="KW-1133">Transmembrane helix</keyword>
<evidence type="ECO:0000256" key="1">
    <source>
        <dbReference type="SAM" id="Phobius"/>
    </source>
</evidence>
<protein>
    <submittedName>
        <fullName evidence="3">Uncharacterized protein LOC118477493</fullName>
    </submittedName>
</protein>
<evidence type="ECO:0000313" key="3">
    <source>
        <dbReference type="RefSeq" id="XP_035824962.1"/>
    </source>
</evidence>
<name>A0ABM1VRC0_APLCA</name>
<accession>A0ABM1VRC0</accession>
<feature type="transmembrane region" description="Helical" evidence="1">
    <location>
        <begin position="163"/>
        <end position="185"/>
    </location>
</feature>